<keyword evidence="10" id="KW-1185">Reference proteome</keyword>
<dbReference type="SUPFAM" id="SSF51735">
    <property type="entry name" value="NAD(P)-binding Rossmann-fold domains"/>
    <property type="match status" value="2"/>
</dbReference>
<keyword evidence="6" id="KW-0406">Ion transport</keyword>
<dbReference type="RefSeq" id="WP_161315025.1">
    <property type="nucleotide sequence ID" value="NZ_WTUW01000002.1"/>
</dbReference>
<dbReference type="InterPro" id="IPR050721">
    <property type="entry name" value="Trk_Ktr_HKT_K-transport"/>
</dbReference>
<dbReference type="Gene3D" id="3.40.50.720">
    <property type="entry name" value="NAD(P)-binding Rossmann-like Domain"/>
    <property type="match status" value="2"/>
</dbReference>
<sequence>MKVIVCGAGQVGSNIARQLARENNDVTLIDQSAELVRKIGDELDVRAMVGYASHPDALERAGAYDADMIIAVTYSDEVNMVACQIAHSIFDIPKKIARIRSHQYTDPLWAHLFSRENLPIDVIISPENEVAHAIERRLKVPGAFDTVSFADGKVQVIGVRLDESCPIVNTPLKQLTELFPDLNVVVVAIYRDGKMIVPASDDQMFPGDEVYFAADSTHVGRAMPLFGHEEQEARSVVIVGGGNIGFHLAQFIENNMRNVSLKLIENNRERAERISDELHRTVVLHGSALDPELLQEANAAHAETIVALTNDDQVNILASLLAKGQGTETAVTLINNPVFGNLVTSLGVEVVVDPRATTVSEILRHIRRGRIRGLHSFRDGAAEVVEGDALETSLLVGKPLRDIKLPNGTIIGAVIKGDKVVIPRGDSIIQADDKVIILGLQDSIQKVEQMFSVGLEFF</sequence>
<name>A0A6L8W7C0_9PROT</name>
<proteinExistence type="predicted"/>
<dbReference type="InterPro" id="IPR006037">
    <property type="entry name" value="RCK_C"/>
</dbReference>
<dbReference type="NCBIfam" id="NF007039">
    <property type="entry name" value="PRK09496.3-2"/>
    <property type="match status" value="1"/>
</dbReference>
<evidence type="ECO:0000256" key="4">
    <source>
        <dbReference type="ARBA" id="ARBA00022958"/>
    </source>
</evidence>
<dbReference type="EMBL" id="WTUW01000002">
    <property type="protein sequence ID" value="MZR30443.1"/>
    <property type="molecule type" value="Genomic_DNA"/>
</dbReference>
<dbReference type="Proteomes" id="UP000476030">
    <property type="component" value="Unassembled WGS sequence"/>
</dbReference>
<dbReference type="Pfam" id="PF02080">
    <property type="entry name" value="TrkA_C"/>
    <property type="match status" value="2"/>
</dbReference>
<feature type="domain" description="RCK C-terminal" evidence="8">
    <location>
        <begin position="144"/>
        <end position="228"/>
    </location>
</feature>
<evidence type="ECO:0000313" key="9">
    <source>
        <dbReference type="EMBL" id="MZR30443.1"/>
    </source>
</evidence>
<evidence type="ECO:0000256" key="5">
    <source>
        <dbReference type="ARBA" id="ARBA00023027"/>
    </source>
</evidence>
<dbReference type="PRINTS" id="PR00335">
    <property type="entry name" value="KUPTAKETRKA"/>
</dbReference>
<keyword evidence="4" id="KW-0630">Potassium</keyword>
<comment type="caution">
    <text evidence="9">The sequence shown here is derived from an EMBL/GenBank/DDBJ whole genome shotgun (WGS) entry which is preliminary data.</text>
</comment>
<evidence type="ECO:0000259" key="7">
    <source>
        <dbReference type="PROSITE" id="PS51201"/>
    </source>
</evidence>
<keyword evidence="2" id="KW-0813">Transport</keyword>
<evidence type="ECO:0000259" key="8">
    <source>
        <dbReference type="PROSITE" id="PS51202"/>
    </source>
</evidence>
<dbReference type="Gene3D" id="3.30.70.1450">
    <property type="entry name" value="Regulator of K+ conductance, C-terminal domain"/>
    <property type="match status" value="2"/>
</dbReference>
<evidence type="ECO:0000256" key="1">
    <source>
        <dbReference type="ARBA" id="ARBA00017378"/>
    </source>
</evidence>
<accession>A0A6L8W7C0</accession>
<feature type="domain" description="RCK N-terminal" evidence="7">
    <location>
        <begin position="233"/>
        <end position="352"/>
    </location>
</feature>
<dbReference type="NCBIfam" id="NF007030">
    <property type="entry name" value="PRK09496.1-1"/>
    <property type="match status" value="1"/>
</dbReference>
<dbReference type="PROSITE" id="PS51201">
    <property type="entry name" value="RCK_N"/>
    <property type="match status" value="2"/>
</dbReference>
<dbReference type="InterPro" id="IPR036291">
    <property type="entry name" value="NAD(P)-bd_dom_sf"/>
</dbReference>
<dbReference type="InterPro" id="IPR003148">
    <property type="entry name" value="RCK_N"/>
</dbReference>
<keyword evidence="3" id="KW-0633">Potassium transport</keyword>
<dbReference type="GO" id="GO:0005886">
    <property type="term" value="C:plasma membrane"/>
    <property type="evidence" value="ECO:0007669"/>
    <property type="project" value="InterPro"/>
</dbReference>
<organism evidence="9 10">
    <name type="scientific">Sneathiella litorea</name>
    <dbReference type="NCBI Taxonomy" id="2606216"/>
    <lineage>
        <taxon>Bacteria</taxon>
        <taxon>Pseudomonadati</taxon>
        <taxon>Pseudomonadota</taxon>
        <taxon>Alphaproteobacteria</taxon>
        <taxon>Sneathiellales</taxon>
        <taxon>Sneathiellaceae</taxon>
        <taxon>Sneathiella</taxon>
    </lineage>
</organism>
<gene>
    <name evidence="9" type="primary">trkA</name>
    <name evidence="9" type="ORF">GQE98_07315</name>
</gene>
<dbReference type="NCBIfam" id="NF007032">
    <property type="entry name" value="PRK09496.1-4"/>
    <property type="match status" value="1"/>
</dbReference>
<dbReference type="InterPro" id="IPR036721">
    <property type="entry name" value="RCK_C_sf"/>
</dbReference>
<protein>
    <recommendedName>
        <fullName evidence="1">Trk system potassium uptake protein TrkA</fullName>
    </recommendedName>
</protein>
<dbReference type="InterPro" id="IPR006036">
    <property type="entry name" value="K_uptake_TrkA"/>
</dbReference>
<dbReference type="GO" id="GO:0015079">
    <property type="term" value="F:potassium ion transmembrane transporter activity"/>
    <property type="evidence" value="ECO:0007669"/>
    <property type="project" value="InterPro"/>
</dbReference>
<evidence type="ECO:0000256" key="2">
    <source>
        <dbReference type="ARBA" id="ARBA00022448"/>
    </source>
</evidence>
<evidence type="ECO:0000256" key="3">
    <source>
        <dbReference type="ARBA" id="ARBA00022538"/>
    </source>
</evidence>
<feature type="domain" description="RCK N-terminal" evidence="7">
    <location>
        <begin position="1"/>
        <end position="124"/>
    </location>
</feature>
<dbReference type="Pfam" id="PF02254">
    <property type="entry name" value="TrkA_N"/>
    <property type="match status" value="2"/>
</dbReference>
<feature type="domain" description="RCK C-terminal" evidence="8">
    <location>
        <begin position="372"/>
        <end position="453"/>
    </location>
</feature>
<dbReference type="PANTHER" id="PTHR43833:SF5">
    <property type="entry name" value="TRK SYSTEM POTASSIUM UPTAKE PROTEIN TRKA"/>
    <property type="match status" value="1"/>
</dbReference>
<dbReference type="NCBIfam" id="NF007031">
    <property type="entry name" value="PRK09496.1-2"/>
    <property type="match status" value="1"/>
</dbReference>
<dbReference type="SUPFAM" id="SSF116726">
    <property type="entry name" value="TrkA C-terminal domain-like"/>
    <property type="match status" value="2"/>
</dbReference>
<dbReference type="AlphaFoldDB" id="A0A6L8W7C0"/>
<keyword evidence="5" id="KW-0520">NAD</keyword>
<evidence type="ECO:0000313" key="10">
    <source>
        <dbReference type="Proteomes" id="UP000476030"/>
    </source>
</evidence>
<evidence type="ECO:0000256" key="6">
    <source>
        <dbReference type="ARBA" id="ARBA00023065"/>
    </source>
</evidence>
<reference evidence="9 10" key="1">
    <citation type="submission" date="2019-12" db="EMBL/GenBank/DDBJ databases">
        <title>Snethiella sp. nov. sp. isolated from sea sand.</title>
        <authorList>
            <person name="Kim J."/>
            <person name="Jeong S.E."/>
            <person name="Jung H.S."/>
            <person name="Jeon C.O."/>
        </authorList>
    </citation>
    <scope>NUCLEOTIDE SEQUENCE [LARGE SCALE GENOMIC DNA]</scope>
    <source>
        <strain evidence="9 10">DP05</strain>
    </source>
</reference>
<dbReference type="PANTHER" id="PTHR43833">
    <property type="entry name" value="POTASSIUM CHANNEL PROTEIN 2-RELATED-RELATED"/>
    <property type="match status" value="1"/>
</dbReference>
<dbReference type="PROSITE" id="PS51202">
    <property type="entry name" value="RCK_C"/>
    <property type="match status" value="2"/>
</dbReference>